<accession>A0A8H3IEI9</accession>
<protein>
    <submittedName>
        <fullName evidence="1">Uncharacterized protein</fullName>
    </submittedName>
</protein>
<reference evidence="1" key="1">
    <citation type="submission" date="2021-03" db="EMBL/GenBank/DDBJ databases">
        <authorList>
            <person name="Tagirdzhanova G."/>
        </authorList>
    </citation>
    <scope>NUCLEOTIDE SEQUENCE</scope>
</reference>
<gene>
    <name evidence="1" type="ORF">IMSHALPRED_000871</name>
</gene>
<sequence length="83" mass="10233">MPRDVPYKYKIGSFVYFKDDKHKTLHRVRDHRYNQEKHAWEYMMVNVYEIEKSPADWTLEGDLKRRWLASFLPVPVPEDEKYN</sequence>
<dbReference type="AlphaFoldDB" id="A0A8H3IEI9"/>
<evidence type="ECO:0000313" key="1">
    <source>
        <dbReference type="EMBL" id="CAF9912995.1"/>
    </source>
</evidence>
<comment type="caution">
    <text evidence="1">The sequence shown here is derived from an EMBL/GenBank/DDBJ whole genome shotgun (WGS) entry which is preliminary data.</text>
</comment>
<dbReference type="Proteomes" id="UP000664534">
    <property type="component" value="Unassembled WGS sequence"/>
</dbReference>
<name>A0A8H3IEI9_9LECA</name>
<proteinExistence type="predicted"/>
<keyword evidence="2" id="KW-1185">Reference proteome</keyword>
<dbReference type="EMBL" id="CAJPDT010000011">
    <property type="protein sequence ID" value="CAF9912995.1"/>
    <property type="molecule type" value="Genomic_DNA"/>
</dbReference>
<organism evidence="1 2">
    <name type="scientific">Imshaugia aleurites</name>
    <dbReference type="NCBI Taxonomy" id="172621"/>
    <lineage>
        <taxon>Eukaryota</taxon>
        <taxon>Fungi</taxon>
        <taxon>Dikarya</taxon>
        <taxon>Ascomycota</taxon>
        <taxon>Pezizomycotina</taxon>
        <taxon>Lecanoromycetes</taxon>
        <taxon>OSLEUM clade</taxon>
        <taxon>Lecanoromycetidae</taxon>
        <taxon>Lecanorales</taxon>
        <taxon>Lecanorineae</taxon>
        <taxon>Parmeliaceae</taxon>
        <taxon>Imshaugia</taxon>
    </lineage>
</organism>
<evidence type="ECO:0000313" key="2">
    <source>
        <dbReference type="Proteomes" id="UP000664534"/>
    </source>
</evidence>